<organism evidence="2 3">
    <name type="scientific">Phytophthora fragariaefolia</name>
    <dbReference type="NCBI Taxonomy" id="1490495"/>
    <lineage>
        <taxon>Eukaryota</taxon>
        <taxon>Sar</taxon>
        <taxon>Stramenopiles</taxon>
        <taxon>Oomycota</taxon>
        <taxon>Peronosporomycetes</taxon>
        <taxon>Peronosporales</taxon>
        <taxon>Peronosporaceae</taxon>
        <taxon>Phytophthora</taxon>
    </lineage>
</organism>
<evidence type="ECO:0000313" key="3">
    <source>
        <dbReference type="Proteomes" id="UP001165121"/>
    </source>
</evidence>
<gene>
    <name evidence="2" type="ORF">Pfra01_000074100</name>
</gene>
<proteinExistence type="predicted"/>
<comment type="caution">
    <text evidence="2">The sequence shown here is derived from an EMBL/GenBank/DDBJ whole genome shotgun (WGS) entry which is preliminary data.</text>
</comment>
<dbReference type="OrthoDB" id="146520at2759"/>
<evidence type="ECO:0000313" key="2">
    <source>
        <dbReference type="EMBL" id="GMF16257.1"/>
    </source>
</evidence>
<evidence type="ECO:0000256" key="1">
    <source>
        <dbReference type="SAM" id="MobiDB-lite"/>
    </source>
</evidence>
<dbReference type="Proteomes" id="UP001165121">
    <property type="component" value="Unassembled WGS sequence"/>
</dbReference>
<feature type="compositionally biased region" description="Basic residues" evidence="1">
    <location>
        <begin position="74"/>
        <end position="85"/>
    </location>
</feature>
<dbReference type="EMBL" id="BSXT01000057">
    <property type="protein sequence ID" value="GMF16257.1"/>
    <property type="molecule type" value="Genomic_DNA"/>
</dbReference>
<feature type="compositionally biased region" description="Low complexity" evidence="1">
    <location>
        <begin position="24"/>
        <end position="38"/>
    </location>
</feature>
<keyword evidence="3" id="KW-1185">Reference proteome</keyword>
<feature type="region of interest" description="Disordered" evidence="1">
    <location>
        <begin position="1"/>
        <end position="115"/>
    </location>
</feature>
<accession>A0A9W6TJ62</accession>
<reference evidence="2" key="1">
    <citation type="submission" date="2023-04" db="EMBL/GenBank/DDBJ databases">
        <title>Phytophthora fragariaefolia NBRC 109709.</title>
        <authorList>
            <person name="Ichikawa N."/>
            <person name="Sato H."/>
            <person name="Tonouchi N."/>
        </authorList>
    </citation>
    <scope>NUCLEOTIDE SEQUENCE</scope>
    <source>
        <strain evidence="2">NBRC 109709</strain>
    </source>
</reference>
<dbReference type="AlphaFoldDB" id="A0A9W6TJ62"/>
<sequence length="134" mass="14910">MNTVGQLTQRLDAMETATGQTHQSAETESASPAATTRTAETRIPRRSPSPDGSSEPTDDDYSSELSSSSGDHVRRGRNHRHRRSRRSSDPRRSRRHRRNEKNAKELDLQSFKPTTGGVRVETWIANVDLAVEGA</sequence>
<protein>
    <submittedName>
        <fullName evidence="2">Unnamed protein product</fullName>
    </submittedName>
</protein>
<name>A0A9W6TJ62_9STRA</name>